<reference evidence="12 14" key="1">
    <citation type="submission" date="2016-01" db="EMBL/GenBank/DDBJ databases">
        <title>Highly variable Streptococcus oralis 1 are common among viridans streptococci isolated from primates.</title>
        <authorList>
            <person name="Denapaite D."/>
            <person name="Rieger M."/>
            <person name="Koendgen S."/>
            <person name="Brueckner R."/>
            <person name="Ochigava I."/>
            <person name="Kappeler P."/>
            <person name="Maetz-Rensing K."/>
            <person name="Leendertz F."/>
        </authorList>
    </citation>
    <scope>NUCLEOTIDE SEQUENCE [LARGE SCALE GENOMIC DNA]</scope>
    <source>
        <strain evidence="12 14">M3-1</strain>
    </source>
</reference>
<dbReference type="RefSeq" id="WP_225902341.1">
    <property type="nucleotide sequence ID" value="NZ_CAMHZM010000006.1"/>
</dbReference>
<evidence type="ECO:0000313" key="13">
    <source>
        <dbReference type="EMBL" id="RSI85899.1"/>
    </source>
</evidence>
<evidence type="ECO:0000256" key="11">
    <source>
        <dbReference type="SAM" id="Phobius"/>
    </source>
</evidence>
<keyword evidence="4" id="KW-1003">Cell membrane</keyword>
<organism evidence="13 15">
    <name type="scientific">Streptococcus mitis</name>
    <dbReference type="NCBI Taxonomy" id="28037"/>
    <lineage>
        <taxon>Bacteria</taxon>
        <taxon>Bacillati</taxon>
        <taxon>Bacillota</taxon>
        <taxon>Bacilli</taxon>
        <taxon>Lactobacillales</taxon>
        <taxon>Streptococcaceae</taxon>
        <taxon>Streptococcus</taxon>
        <taxon>Streptococcus mitis group</taxon>
    </lineage>
</organism>
<evidence type="ECO:0000256" key="9">
    <source>
        <dbReference type="ARBA" id="ARBA00023136"/>
    </source>
</evidence>
<comment type="caution">
    <text evidence="13">The sequence shown here is derived from an EMBL/GenBank/DDBJ whole genome shotgun (WGS) entry which is preliminary data.</text>
</comment>
<name>A0A150NPY0_STRMT</name>
<evidence type="ECO:0000256" key="5">
    <source>
        <dbReference type="ARBA" id="ARBA00022692"/>
    </source>
</evidence>
<dbReference type="GO" id="GO:0015293">
    <property type="term" value="F:symporter activity"/>
    <property type="evidence" value="ECO:0007669"/>
    <property type="project" value="TreeGrafter"/>
</dbReference>
<feature type="transmembrane region" description="Helical" evidence="11">
    <location>
        <begin position="68"/>
        <end position="88"/>
    </location>
</feature>
<gene>
    <name evidence="13" type="ORF">D8849_08170</name>
    <name evidence="12" type="ORF">SMIM3I_02181</name>
</gene>
<dbReference type="Gene3D" id="1.20.1730.10">
    <property type="entry name" value="Sodium/glucose cotransporter"/>
    <property type="match status" value="1"/>
</dbReference>
<sequence>MLGILVTLLLYFYLISWIAYWKKGSEEDYYQVKKAVPVTVLAFSVFATLLSPISFLTLVGNAYTGRSYLWFAQCGIFLAIPLAHRYFLPLYQKGNYETAYHLLEDKFQSAGIRSLASGLFILYQLGRIAVVTYLLSQALEPFIPIN</sequence>
<dbReference type="PROSITE" id="PS50283">
    <property type="entry name" value="NA_SOLUT_SYMP_3"/>
    <property type="match status" value="1"/>
</dbReference>
<keyword evidence="10" id="KW-0739">Sodium transport</keyword>
<dbReference type="InterPro" id="IPR001734">
    <property type="entry name" value="Na/solute_symporter"/>
</dbReference>
<reference evidence="13 15" key="2">
    <citation type="submission" date="2018-11" db="EMBL/GenBank/DDBJ databases">
        <title>Species Designations Belie Phenotypic and Genotypic Heterogeneity in Oral Streptococci.</title>
        <authorList>
            <person name="Velsko I."/>
        </authorList>
    </citation>
    <scope>NUCLEOTIDE SEQUENCE [LARGE SCALE GENOMIC DNA]</scope>
    <source>
        <strain evidence="13 15">KLC01</strain>
    </source>
</reference>
<keyword evidence="7" id="KW-0915">Sodium</keyword>
<evidence type="ECO:0000256" key="7">
    <source>
        <dbReference type="ARBA" id="ARBA00023053"/>
    </source>
</evidence>
<keyword evidence="9 11" id="KW-0472">Membrane</keyword>
<comment type="similarity">
    <text evidence="2">Belongs to the sodium:solute symporter (SSF) (TC 2.A.21) family.</text>
</comment>
<keyword evidence="3" id="KW-0813">Transport</keyword>
<dbReference type="PANTHER" id="PTHR42985:SF40">
    <property type="entry name" value="LD47995P-RELATED"/>
    <property type="match status" value="1"/>
</dbReference>
<evidence type="ECO:0000256" key="10">
    <source>
        <dbReference type="ARBA" id="ARBA00023201"/>
    </source>
</evidence>
<keyword evidence="6 11" id="KW-1133">Transmembrane helix</keyword>
<dbReference type="PATRIC" id="fig|28037.235.peg.1374"/>
<keyword evidence="8" id="KW-0406">Ion transport</keyword>
<dbReference type="EMBL" id="LROU01000116">
    <property type="protein sequence ID" value="KYF34756.1"/>
    <property type="molecule type" value="Genomic_DNA"/>
</dbReference>
<dbReference type="InterPro" id="IPR038377">
    <property type="entry name" value="Na/Glc_symporter_sf"/>
</dbReference>
<evidence type="ECO:0000256" key="3">
    <source>
        <dbReference type="ARBA" id="ARBA00022448"/>
    </source>
</evidence>
<proteinExistence type="inferred from homology"/>
<dbReference type="PANTHER" id="PTHR42985">
    <property type="entry name" value="SODIUM-COUPLED MONOCARBOXYLATE TRANSPORTER"/>
    <property type="match status" value="1"/>
</dbReference>
<feature type="transmembrane region" description="Helical" evidence="11">
    <location>
        <begin position="6"/>
        <end position="23"/>
    </location>
</feature>
<dbReference type="GO" id="GO:0005886">
    <property type="term" value="C:plasma membrane"/>
    <property type="evidence" value="ECO:0007669"/>
    <property type="project" value="UniProtKB-SubCell"/>
</dbReference>
<feature type="transmembrane region" description="Helical" evidence="11">
    <location>
        <begin position="115"/>
        <end position="136"/>
    </location>
</feature>
<dbReference type="EMBL" id="RJNW01000005">
    <property type="protein sequence ID" value="RSI85899.1"/>
    <property type="molecule type" value="Genomic_DNA"/>
</dbReference>
<comment type="subcellular location">
    <subcellularLocation>
        <location evidence="1">Cell membrane</location>
        <topology evidence="1">Multi-pass membrane protein</topology>
    </subcellularLocation>
</comment>
<evidence type="ECO:0000256" key="8">
    <source>
        <dbReference type="ARBA" id="ARBA00023065"/>
    </source>
</evidence>
<dbReference type="GO" id="GO:0006814">
    <property type="term" value="P:sodium ion transport"/>
    <property type="evidence" value="ECO:0007669"/>
    <property type="project" value="UniProtKB-KW"/>
</dbReference>
<evidence type="ECO:0000313" key="15">
    <source>
        <dbReference type="Proteomes" id="UP000278063"/>
    </source>
</evidence>
<keyword evidence="5 11" id="KW-0812">Transmembrane</keyword>
<evidence type="ECO:0000313" key="12">
    <source>
        <dbReference type="EMBL" id="KYF34756.1"/>
    </source>
</evidence>
<protein>
    <submittedName>
        <fullName evidence="12">Putative sialic acid transporter</fullName>
    </submittedName>
    <submittedName>
        <fullName evidence="13">Putative transporter</fullName>
    </submittedName>
</protein>
<evidence type="ECO:0000256" key="4">
    <source>
        <dbReference type="ARBA" id="ARBA00022475"/>
    </source>
</evidence>
<accession>A0A150NPY0</accession>
<dbReference type="Proteomes" id="UP000075442">
    <property type="component" value="Unassembled WGS sequence"/>
</dbReference>
<dbReference type="AlphaFoldDB" id="A0A150NPY0"/>
<dbReference type="InterPro" id="IPR051163">
    <property type="entry name" value="Sodium:Solute_Symporter_SSF"/>
</dbReference>
<dbReference type="Proteomes" id="UP000278063">
    <property type="component" value="Unassembled WGS sequence"/>
</dbReference>
<feature type="transmembrane region" description="Helical" evidence="11">
    <location>
        <begin position="35"/>
        <end position="56"/>
    </location>
</feature>
<evidence type="ECO:0000256" key="1">
    <source>
        <dbReference type="ARBA" id="ARBA00004651"/>
    </source>
</evidence>
<evidence type="ECO:0000256" key="2">
    <source>
        <dbReference type="ARBA" id="ARBA00006434"/>
    </source>
</evidence>
<evidence type="ECO:0000313" key="14">
    <source>
        <dbReference type="Proteomes" id="UP000075442"/>
    </source>
</evidence>
<evidence type="ECO:0000256" key="6">
    <source>
        <dbReference type="ARBA" id="ARBA00022989"/>
    </source>
</evidence>